<dbReference type="GO" id="GO:0004252">
    <property type="term" value="F:serine-type endopeptidase activity"/>
    <property type="evidence" value="ECO:0007669"/>
    <property type="project" value="UniProtKB-UniRule"/>
</dbReference>
<keyword evidence="2 5" id="KW-0645">Protease</keyword>
<reference evidence="9" key="1">
    <citation type="submission" date="2015-11" db="EMBL/GenBank/DDBJ databases">
        <title>Draft Genome Sequence of the Radioresistant Bacterium Deinococcus grandis, Isolated from Freshwater Fish in Japan.</title>
        <authorList>
            <person name="Satoh K."/>
            <person name="Onodera T."/>
            <person name="Omoso K."/>
            <person name="Takeda-Yano K."/>
            <person name="Katayama T."/>
            <person name="Oono Y."/>
            <person name="Narumi I."/>
        </authorList>
    </citation>
    <scope>NUCLEOTIDE SEQUENCE [LARGE SCALE GENOMIC DNA]</scope>
    <source>
        <strain evidence="9">ATCC 43672</strain>
    </source>
</reference>
<dbReference type="CDD" id="cd00306">
    <property type="entry name" value="Peptidases_S8_S53"/>
    <property type="match status" value="1"/>
</dbReference>
<evidence type="ECO:0000256" key="6">
    <source>
        <dbReference type="SAM" id="SignalP"/>
    </source>
</evidence>
<evidence type="ECO:0000256" key="3">
    <source>
        <dbReference type="ARBA" id="ARBA00022801"/>
    </source>
</evidence>
<evidence type="ECO:0000256" key="5">
    <source>
        <dbReference type="PROSITE-ProRule" id="PRU01240"/>
    </source>
</evidence>
<comment type="caution">
    <text evidence="8">The sequence shown here is derived from an EMBL/GenBank/DDBJ whole genome shotgun (WGS) entry which is preliminary data.</text>
</comment>
<dbReference type="InterPro" id="IPR000209">
    <property type="entry name" value="Peptidase_S8/S53_dom"/>
</dbReference>
<dbReference type="OrthoDB" id="9798386at2"/>
<dbReference type="EMBL" id="BCMS01000001">
    <property type="protein sequence ID" value="GAQ22213.1"/>
    <property type="molecule type" value="Genomic_DNA"/>
</dbReference>
<feature type="domain" description="Peptidase S8/S53" evidence="7">
    <location>
        <begin position="338"/>
        <end position="525"/>
    </location>
</feature>
<dbReference type="GO" id="GO:0006508">
    <property type="term" value="P:proteolysis"/>
    <property type="evidence" value="ECO:0007669"/>
    <property type="project" value="UniProtKB-KW"/>
</dbReference>
<feature type="signal peptide" evidence="6">
    <location>
        <begin position="1"/>
        <end position="23"/>
    </location>
</feature>
<protein>
    <recommendedName>
        <fullName evidence="7">Peptidase S8/S53 domain-containing protein</fullName>
    </recommendedName>
</protein>
<evidence type="ECO:0000313" key="8">
    <source>
        <dbReference type="EMBL" id="GAQ22213.1"/>
    </source>
</evidence>
<evidence type="ECO:0000259" key="7">
    <source>
        <dbReference type="Pfam" id="PF00082"/>
    </source>
</evidence>
<dbReference type="AlphaFoldDB" id="A0A100HK42"/>
<evidence type="ECO:0000256" key="4">
    <source>
        <dbReference type="ARBA" id="ARBA00022825"/>
    </source>
</evidence>
<gene>
    <name evidence="8" type="ORF">DEIGR_102240</name>
</gene>
<dbReference type="InterPro" id="IPR050131">
    <property type="entry name" value="Peptidase_S8_subtilisin-like"/>
</dbReference>
<comment type="similarity">
    <text evidence="1 5">Belongs to the peptidase S8 family.</text>
</comment>
<keyword evidence="4 5" id="KW-0720">Serine protease</keyword>
<evidence type="ECO:0000256" key="2">
    <source>
        <dbReference type="ARBA" id="ARBA00022670"/>
    </source>
</evidence>
<dbReference type="PANTHER" id="PTHR43806:SF11">
    <property type="entry name" value="CEREVISIN-RELATED"/>
    <property type="match status" value="1"/>
</dbReference>
<dbReference type="Pfam" id="PF00082">
    <property type="entry name" value="Peptidase_S8"/>
    <property type="match status" value="1"/>
</dbReference>
<keyword evidence="3 5" id="KW-0378">Hydrolase</keyword>
<feature type="chain" id="PRO_5007086584" description="Peptidase S8/S53 domain-containing protein" evidence="6">
    <location>
        <begin position="24"/>
        <end position="550"/>
    </location>
</feature>
<dbReference type="PANTHER" id="PTHR43806">
    <property type="entry name" value="PEPTIDASE S8"/>
    <property type="match status" value="1"/>
</dbReference>
<dbReference type="SUPFAM" id="SSF52743">
    <property type="entry name" value="Subtilisin-like"/>
    <property type="match status" value="1"/>
</dbReference>
<dbReference type="PROSITE" id="PS51892">
    <property type="entry name" value="SUBTILASE"/>
    <property type="match status" value="1"/>
</dbReference>
<feature type="active site" description="Charge relay system" evidence="5">
    <location>
        <position position="302"/>
    </location>
</feature>
<organism evidence="8 9">
    <name type="scientific">Deinococcus grandis</name>
    <dbReference type="NCBI Taxonomy" id="57498"/>
    <lineage>
        <taxon>Bacteria</taxon>
        <taxon>Thermotogati</taxon>
        <taxon>Deinococcota</taxon>
        <taxon>Deinococci</taxon>
        <taxon>Deinococcales</taxon>
        <taxon>Deinococcaceae</taxon>
        <taxon>Deinococcus</taxon>
    </lineage>
</organism>
<keyword evidence="9" id="KW-1185">Reference proteome</keyword>
<evidence type="ECO:0000313" key="9">
    <source>
        <dbReference type="Proteomes" id="UP000056209"/>
    </source>
</evidence>
<dbReference type="InterPro" id="IPR036852">
    <property type="entry name" value="Peptidase_S8/S53_dom_sf"/>
</dbReference>
<dbReference type="InterPro" id="IPR023828">
    <property type="entry name" value="Peptidase_S8_Ser-AS"/>
</dbReference>
<dbReference type="Proteomes" id="UP000056209">
    <property type="component" value="Unassembled WGS sequence"/>
</dbReference>
<dbReference type="PROSITE" id="PS00138">
    <property type="entry name" value="SUBTILASE_SER"/>
    <property type="match status" value="1"/>
</dbReference>
<feature type="active site" description="Charge relay system" evidence="5">
    <location>
        <position position="330"/>
    </location>
</feature>
<feature type="active site" description="Charge relay system" evidence="5">
    <location>
        <position position="507"/>
    </location>
</feature>
<dbReference type="RefSeq" id="WP_058977214.1">
    <property type="nucleotide sequence ID" value="NZ_BCMS01000001.1"/>
</dbReference>
<name>A0A100HK42_9DEIO</name>
<keyword evidence="6" id="KW-0732">Signal</keyword>
<proteinExistence type="inferred from homology"/>
<sequence length="550" mass="57374">MIRTAFRTRLPALLPLLLGAAHAQLSAPATVARTAGVYPAAAAPGETAWIFGLSGVPAEGKLNVGGQTTEYRLDRPSGWLAFQVPQAAAGGPQTLTLRGAPQTLRLNVLTVPPGTDALVYVRPDAAKTVQAEYTRRLQALTETCAKSCPAEVQSVLRRLSAQPSPALTPLTAPVKGQGVTPGLAARAAVTPAVRAPLINLNTLKATNLTQLLNPVARPPAAPADSICSALAGTVPTAGLPLGQVLTLLELIFAGDLQTDPTWSGHPTQSDAPYRDEKPITVLQKVLQVRPASGKGTTIHILDTATATGDSFVMDGDINYYNQLYGNRPYHGRAVGEIAQAVAPGAQLNYRQVCEKDGSCSTLKTVQALCAVAADARRGGRHVVNLSVGGPNPTRGLELALREVTALGVPVAASYGNRDDCASLVAGDRCNHYPADWTRSFEFGPAVNLASRSLRPTMLFSVAGWDIATRDMATYNRGVGNPGVLTEAPSVQAPGEFWLGGYPYFGTSFAAPVVSGILANWMSCQPGVPLLPLITTPGQAPIAASVVNACP</sequence>
<evidence type="ECO:0000256" key="1">
    <source>
        <dbReference type="ARBA" id="ARBA00011073"/>
    </source>
</evidence>
<accession>A0A100HK42</accession>
<dbReference type="Gene3D" id="3.40.50.200">
    <property type="entry name" value="Peptidase S8/S53 domain"/>
    <property type="match status" value="1"/>
</dbReference>